<protein>
    <submittedName>
        <fullName evidence="2">Uncharacterized protein</fullName>
    </submittedName>
</protein>
<feature type="compositionally biased region" description="Pro residues" evidence="1">
    <location>
        <begin position="13"/>
        <end position="25"/>
    </location>
</feature>
<feature type="region of interest" description="Disordered" evidence="1">
    <location>
        <begin position="1"/>
        <end position="41"/>
    </location>
</feature>
<name>A0A015JT65_RHIIW</name>
<dbReference type="EMBL" id="JEMT01015056">
    <property type="protein sequence ID" value="EXX72777.1"/>
    <property type="molecule type" value="Genomic_DNA"/>
</dbReference>
<dbReference type="AlphaFoldDB" id="A0A015JT65"/>
<comment type="caution">
    <text evidence="2">The sequence shown here is derived from an EMBL/GenBank/DDBJ whole genome shotgun (WGS) entry which is preliminary data.</text>
</comment>
<evidence type="ECO:0000313" key="2">
    <source>
        <dbReference type="EMBL" id="EXX72777.1"/>
    </source>
</evidence>
<feature type="compositionally biased region" description="Polar residues" evidence="1">
    <location>
        <begin position="29"/>
        <end position="40"/>
    </location>
</feature>
<evidence type="ECO:0000313" key="3">
    <source>
        <dbReference type="Proteomes" id="UP000022910"/>
    </source>
</evidence>
<organism evidence="2 3">
    <name type="scientific">Rhizophagus irregularis (strain DAOM 197198w)</name>
    <name type="common">Glomus intraradices</name>
    <dbReference type="NCBI Taxonomy" id="1432141"/>
    <lineage>
        <taxon>Eukaryota</taxon>
        <taxon>Fungi</taxon>
        <taxon>Fungi incertae sedis</taxon>
        <taxon>Mucoromycota</taxon>
        <taxon>Glomeromycotina</taxon>
        <taxon>Glomeromycetes</taxon>
        <taxon>Glomerales</taxon>
        <taxon>Glomeraceae</taxon>
        <taxon>Rhizophagus</taxon>
    </lineage>
</organism>
<reference evidence="2 3" key="1">
    <citation type="submission" date="2014-02" db="EMBL/GenBank/DDBJ databases">
        <title>Single nucleus genome sequencing reveals high similarity among nuclei of an endomycorrhizal fungus.</title>
        <authorList>
            <person name="Lin K."/>
            <person name="Geurts R."/>
            <person name="Zhang Z."/>
            <person name="Limpens E."/>
            <person name="Saunders D.G."/>
            <person name="Mu D."/>
            <person name="Pang E."/>
            <person name="Cao H."/>
            <person name="Cha H."/>
            <person name="Lin T."/>
            <person name="Zhou Q."/>
            <person name="Shang Y."/>
            <person name="Li Y."/>
            <person name="Ivanov S."/>
            <person name="Sharma T."/>
            <person name="Velzen R.V."/>
            <person name="Ruijter N.D."/>
            <person name="Aanen D.K."/>
            <person name="Win J."/>
            <person name="Kamoun S."/>
            <person name="Bisseling T."/>
            <person name="Huang S."/>
        </authorList>
    </citation>
    <scope>NUCLEOTIDE SEQUENCE [LARGE SCALE GENOMIC DNA]</scope>
    <source>
        <strain evidence="3">DAOM197198w</strain>
    </source>
</reference>
<dbReference type="OrthoDB" id="10424391at2759"/>
<keyword evidence="3" id="KW-1185">Reference proteome</keyword>
<dbReference type="HOGENOM" id="CLU_1497011_0_0_1"/>
<evidence type="ECO:0000256" key="1">
    <source>
        <dbReference type="SAM" id="MobiDB-lite"/>
    </source>
</evidence>
<sequence>MTTPKAPSVINPDIPPPPLPGPTIPPGNRSLSPDNSSGASTKHLRTVYEDAMDIEKTSTPVSGFNPGPTVPTGLPVNKVAVITQPPVTNTRSLDFSIHAHPIPTLTTVAPQDDKGKSIAFAILERQPFPDGSATTIKSAPSHYHAAAYLRDAPDAFKAKFTTNRSMCDEVDCSLSRYPSYGARACCNGSGDNKKILVFFNN</sequence>
<proteinExistence type="predicted"/>
<accession>A0A015JT65</accession>
<dbReference type="Proteomes" id="UP000022910">
    <property type="component" value="Unassembled WGS sequence"/>
</dbReference>
<gene>
    <name evidence="2" type="ORF">RirG_066160</name>
</gene>